<evidence type="ECO:0008006" key="6">
    <source>
        <dbReference type="Google" id="ProtNLM"/>
    </source>
</evidence>
<keyword evidence="2" id="KW-0805">Transcription regulation</keyword>
<dbReference type="Gramene" id="EFJ11530">
    <property type="protein sequence ID" value="EFJ11530"/>
    <property type="gene ID" value="SELMODRAFT_48647"/>
</dbReference>
<dbReference type="EMBL" id="GL377646">
    <property type="protein sequence ID" value="EFJ11530.1"/>
    <property type="molecule type" value="Genomic_DNA"/>
</dbReference>
<dbReference type="FunCoup" id="D8SVN4">
    <property type="interactions" value="1110"/>
</dbReference>
<dbReference type="KEGG" id="smo:SELMODRAFT_48647"/>
<feature type="non-terminal residue" evidence="4">
    <location>
        <position position="1"/>
    </location>
</feature>
<dbReference type="eggNOG" id="ENOG502QYF3">
    <property type="taxonomic scope" value="Eukaryota"/>
</dbReference>
<dbReference type="Pfam" id="PF02536">
    <property type="entry name" value="mTERF"/>
    <property type="match status" value="1"/>
</dbReference>
<dbReference type="Proteomes" id="UP000001514">
    <property type="component" value="Unassembled WGS sequence"/>
</dbReference>
<keyword evidence="2" id="KW-0804">Transcription</keyword>
<dbReference type="InterPro" id="IPR003690">
    <property type="entry name" value="MTERF"/>
</dbReference>
<protein>
    <recommendedName>
        <fullName evidence="6">Mitochodrial transcription termination factor-related protein</fullName>
    </recommendedName>
</protein>
<dbReference type="HOGENOM" id="CLU_1901683_0_0_1"/>
<evidence type="ECO:0000313" key="5">
    <source>
        <dbReference type="Proteomes" id="UP000001514"/>
    </source>
</evidence>
<evidence type="ECO:0000256" key="2">
    <source>
        <dbReference type="ARBA" id="ARBA00022472"/>
    </source>
</evidence>
<dbReference type="GO" id="GO:0006353">
    <property type="term" value="P:DNA-templated transcription termination"/>
    <property type="evidence" value="ECO:0007669"/>
    <property type="project" value="UniProtKB-KW"/>
</dbReference>
<keyword evidence="2" id="KW-0806">Transcription termination</keyword>
<dbReference type="GO" id="GO:0003676">
    <property type="term" value="F:nucleic acid binding"/>
    <property type="evidence" value="ECO:0007669"/>
    <property type="project" value="InterPro"/>
</dbReference>
<organism evidence="5">
    <name type="scientific">Selaginella moellendorffii</name>
    <name type="common">Spikemoss</name>
    <dbReference type="NCBI Taxonomy" id="88036"/>
    <lineage>
        <taxon>Eukaryota</taxon>
        <taxon>Viridiplantae</taxon>
        <taxon>Streptophyta</taxon>
        <taxon>Embryophyta</taxon>
        <taxon>Tracheophyta</taxon>
        <taxon>Lycopodiopsida</taxon>
        <taxon>Selaginellales</taxon>
        <taxon>Selaginellaceae</taxon>
        <taxon>Selaginella</taxon>
    </lineage>
</organism>
<feature type="non-terminal residue" evidence="4">
    <location>
        <position position="134"/>
    </location>
</feature>
<reference evidence="4 5" key="1">
    <citation type="journal article" date="2011" name="Science">
        <title>The Selaginella genome identifies genetic changes associated with the evolution of vascular plants.</title>
        <authorList>
            <person name="Banks J.A."/>
            <person name="Nishiyama T."/>
            <person name="Hasebe M."/>
            <person name="Bowman J.L."/>
            <person name="Gribskov M."/>
            <person name="dePamphilis C."/>
            <person name="Albert V.A."/>
            <person name="Aono N."/>
            <person name="Aoyama T."/>
            <person name="Ambrose B.A."/>
            <person name="Ashton N.W."/>
            <person name="Axtell M.J."/>
            <person name="Barker E."/>
            <person name="Barker M.S."/>
            <person name="Bennetzen J.L."/>
            <person name="Bonawitz N.D."/>
            <person name="Chapple C."/>
            <person name="Cheng C."/>
            <person name="Correa L.G."/>
            <person name="Dacre M."/>
            <person name="DeBarry J."/>
            <person name="Dreyer I."/>
            <person name="Elias M."/>
            <person name="Engstrom E.M."/>
            <person name="Estelle M."/>
            <person name="Feng L."/>
            <person name="Finet C."/>
            <person name="Floyd S.K."/>
            <person name="Frommer W.B."/>
            <person name="Fujita T."/>
            <person name="Gramzow L."/>
            <person name="Gutensohn M."/>
            <person name="Harholt J."/>
            <person name="Hattori M."/>
            <person name="Heyl A."/>
            <person name="Hirai T."/>
            <person name="Hiwatashi Y."/>
            <person name="Ishikawa M."/>
            <person name="Iwata M."/>
            <person name="Karol K.G."/>
            <person name="Koehler B."/>
            <person name="Kolukisaoglu U."/>
            <person name="Kubo M."/>
            <person name="Kurata T."/>
            <person name="Lalonde S."/>
            <person name="Li K."/>
            <person name="Li Y."/>
            <person name="Litt A."/>
            <person name="Lyons E."/>
            <person name="Manning G."/>
            <person name="Maruyama T."/>
            <person name="Michael T.P."/>
            <person name="Mikami K."/>
            <person name="Miyazaki S."/>
            <person name="Morinaga S."/>
            <person name="Murata T."/>
            <person name="Mueller-Roeber B."/>
            <person name="Nelson D.R."/>
            <person name="Obara M."/>
            <person name="Oguri Y."/>
            <person name="Olmstead R.G."/>
            <person name="Onodera N."/>
            <person name="Petersen B.L."/>
            <person name="Pils B."/>
            <person name="Prigge M."/>
            <person name="Rensing S.A."/>
            <person name="Riano-Pachon D.M."/>
            <person name="Roberts A.W."/>
            <person name="Sato Y."/>
            <person name="Scheller H.V."/>
            <person name="Schulz B."/>
            <person name="Schulz C."/>
            <person name="Shakirov E.V."/>
            <person name="Shibagaki N."/>
            <person name="Shinohara N."/>
            <person name="Shippen D.E."/>
            <person name="Soerensen I."/>
            <person name="Sotooka R."/>
            <person name="Sugimoto N."/>
            <person name="Sugita M."/>
            <person name="Sumikawa N."/>
            <person name="Tanurdzic M."/>
            <person name="Theissen G."/>
            <person name="Ulvskov P."/>
            <person name="Wakazuki S."/>
            <person name="Weng J.K."/>
            <person name="Willats W.W."/>
            <person name="Wipf D."/>
            <person name="Wolf P.G."/>
            <person name="Yang L."/>
            <person name="Zimmer A.D."/>
            <person name="Zhu Q."/>
            <person name="Mitros T."/>
            <person name="Hellsten U."/>
            <person name="Loque D."/>
            <person name="Otillar R."/>
            <person name="Salamov A."/>
            <person name="Schmutz J."/>
            <person name="Shapiro H."/>
            <person name="Lindquist E."/>
            <person name="Lucas S."/>
            <person name="Rokhsar D."/>
            <person name="Grigoriev I.V."/>
        </authorList>
    </citation>
    <scope>NUCLEOTIDE SEQUENCE [LARGE SCALE GENOMIC DNA]</scope>
</reference>
<evidence type="ECO:0000256" key="3">
    <source>
        <dbReference type="ARBA" id="ARBA00022946"/>
    </source>
</evidence>
<name>D8SVN4_SELML</name>
<comment type="similarity">
    <text evidence="1">Belongs to the mTERF family.</text>
</comment>
<dbReference type="OrthoDB" id="10064100at2759"/>
<keyword evidence="5" id="KW-1185">Reference proteome</keyword>
<gene>
    <name evidence="4" type="ORF">SELMODRAFT_48647</name>
</gene>
<dbReference type="AlphaFoldDB" id="D8SVN4"/>
<accession>D8SVN4</accession>
<dbReference type="OMA" id="TRASECD"/>
<evidence type="ECO:0000313" key="4">
    <source>
        <dbReference type="EMBL" id="EFJ11530.1"/>
    </source>
</evidence>
<dbReference type="Gene3D" id="1.25.70.10">
    <property type="entry name" value="Transcription termination factor 3, mitochondrial"/>
    <property type="match status" value="1"/>
</dbReference>
<keyword evidence="3" id="KW-0809">Transit peptide</keyword>
<dbReference type="InterPro" id="IPR038538">
    <property type="entry name" value="MTERF_sf"/>
</dbReference>
<dbReference type="InParanoid" id="D8SVN4"/>
<evidence type="ECO:0000256" key="1">
    <source>
        <dbReference type="ARBA" id="ARBA00007692"/>
    </source>
</evidence>
<proteinExistence type="inferred from homology"/>
<sequence>WEASRGKLMELGLSIEDADRVIGKSSGHLKSPYWGEGKEKSVPAVEEVAGKVEYLMSLGLSDAEVSGLMKKFPEILGCKLEEEIQGNVGVLDVTWGISGRTLKSLVLRKPQVLGYNVDCKGDCMAECTRCWARF</sequence>